<dbReference type="PROSITE" id="PS01184">
    <property type="entry name" value="UBIE_2"/>
    <property type="match status" value="1"/>
</dbReference>
<dbReference type="PANTHER" id="PTHR43591:SF110">
    <property type="entry name" value="RHODANESE DOMAIN-CONTAINING PROTEIN"/>
    <property type="match status" value="1"/>
</dbReference>
<dbReference type="CDD" id="cd02440">
    <property type="entry name" value="AdoMet_MTases"/>
    <property type="match status" value="1"/>
</dbReference>
<gene>
    <name evidence="5" type="ORF">CBW65_15210</name>
</gene>
<evidence type="ECO:0000256" key="2">
    <source>
        <dbReference type="ARBA" id="ARBA00022679"/>
    </source>
</evidence>
<dbReference type="EMBL" id="CP021434">
    <property type="protein sequence ID" value="ARU62203.1"/>
    <property type="molecule type" value="Genomic_DNA"/>
</dbReference>
<dbReference type="Proteomes" id="UP000195437">
    <property type="component" value="Chromosome"/>
</dbReference>
<dbReference type="KEGG" id="tum:CBW65_15210"/>
<reference evidence="6" key="1">
    <citation type="submission" date="2017-05" db="EMBL/GenBank/DDBJ databases">
        <authorList>
            <person name="Sung H."/>
        </authorList>
    </citation>
    <scope>NUCLEOTIDE SEQUENCE [LARGE SCALE GENOMIC DNA]</scope>
    <source>
        <strain evidence="6">AR23208</strain>
    </source>
</reference>
<feature type="domain" description="Methyltransferase" evidence="4">
    <location>
        <begin position="41"/>
        <end position="133"/>
    </location>
</feature>
<dbReference type="PANTHER" id="PTHR43591">
    <property type="entry name" value="METHYLTRANSFERASE"/>
    <property type="match status" value="1"/>
</dbReference>
<keyword evidence="6" id="KW-1185">Reference proteome</keyword>
<evidence type="ECO:0000313" key="6">
    <source>
        <dbReference type="Proteomes" id="UP000195437"/>
    </source>
</evidence>
<dbReference type="GO" id="GO:0032259">
    <property type="term" value="P:methylation"/>
    <property type="evidence" value="ECO:0007669"/>
    <property type="project" value="UniProtKB-KW"/>
</dbReference>
<dbReference type="GO" id="GO:0008168">
    <property type="term" value="F:methyltransferase activity"/>
    <property type="evidence" value="ECO:0007669"/>
    <property type="project" value="UniProtKB-KW"/>
</dbReference>
<dbReference type="InterPro" id="IPR023576">
    <property type="entry name" value="UbiE/COQ5_MeTrFase_CS"/>
</dbReference>
<dbReference type="Pfam" id="PF13649">
    <property type="entry name" value="Methyltransf_25"/>
    <property type="match status" value="1"/>
</dbReference>
<keyword evidence="1" id="KW-0489">Methyltransferase</keyword>
<dbReference type="RefSeq" id="WP_087457566.1">
    <property type="nucleotide sequence ID" value="NZ_CP021434.1"/>
</dbReference>
<evidence type="ECO:0000259" key="4">
    <source>
        <dbReference type="Pfam" id="PF13649"/>
    </source>
</evidence>
<sequence length="249" mass="27150">MGELSYQDLLALFGIGGAHPGGIALTEAVLAGERLKKTTRVLDVGCGTGQTAAFLARTYGCQVTAVDLHPLMRQKAQERFAKEKLPVKLLKGDANKLPFPSGRFDLVLVESVTVFTDLAKSLKEYARVLRPGGILLDLEMTAERPLSAKELQELQGVYGTKQVPTEAEWIGRLQKAGLRDVLAVKGGTVASALPDAESGEGVWPEFNPSEGIDPGIYKIWERHQQVTESFKHRLGYRVYRAKKGTKSSS</sequence>
<proteinExistence type="predicted"/>
<organism evidence="5 6">
    <name type="scientific">Tumebacillus avium</name>
    <dbReference type="NCBI Taxonomy" id="1903704"/>
    <lineage>
        <taxon>Bacteria</taxon>
        <taxon>Bacillati</taxon>
        <taxon>Bacillota</taxon>
        <taxon>Bacilli</taxon>
        <taxon>Bacillales</taxon>
        <taxon>Alicyclobacillaceae</taxon>
        <taxon>Tumebacillus</taxon>
    </lineage>
</organism>
<dbReference type="SUPFAM" id="SSF53335">
    <property type="entry name" value="S-adenosyl-L-methionine-dependent methyltransferases"/>
    <property type="match status" value="1"/>
</dbReference>
<protein>
    <recommendedName>
        <fullName evidence="4">Methyltransferase domain-containing protein</fullName>
    </recommendedName>
</protein>
<dbReference type="Gene3D" id="3.40.50.150">
    <property type="entry name" value="Vaccinia Virus protein VP39"/>
    <property type="match status" value="1"/>
</dbReference>
<accession>A0A1Y0IS60</accession>
<evidence type="ECO:0000313" key="5">
    <source>
        <dbReference type="EMBL" id="ARU62203.1"/>
    </source>
</evidence>
<keyword evidence="3" id="KW-0949">S-adenosyl-L-methionine</keyword>
<evidence type="ECO:0000256" key="3">
    <source>
        <dbReference type="ARBA" id="ARBA00022691"/>
    </source>
</evidence>
<dbReference type="AlphaFoldDB" id="A0A1Y0IS60"/>
<keyword evidence="2" id="KW-0808">Transferase</keyword>
<dbReference type="InterPro" id="IPR029063">
    <property type="entry name" value="SAM-dependent_MTases_sf"/>
</dbReference>
<name>A0A1Y0IS60_9BACL</name>
<dbReference type="OrthoDB" id="43862at2"/>
<evidence type="ECO:0000256" key="1">
    <source>
        <dbReference type="ARBA" id="ARBA00022603"/>
    </source>
</evidence>
<dbReference type="InterPro" id="IPR041698">
    <property type="entry name" value="Methyltransf_25"/>
</dbReference>